<feature type="transmembrane region" description="Helical" evidence="1">
    <location>
        <begin position="303"/>
        <end position="325"/>
    </location>
</feature>
<reference evidence="4" key="1">
    <citation type="submission" date="2016-10" db="EMBL/GenBank/DDBJ databases">
        <authorList>
            <person name="Varghese N."/>
            <person name="Submissions S."/>
        </authorList>
    </citation>
    <scope>NUCLEOTIDE SEQUENCE [LARGE SCALE GENOMIC DNA]</scope>
    <source>
        <strain evidence="4">DSM 18733</strain>
    </source>
</reference>
<dbReference type="Proteomes" id="UP000199421">
    <property type="component" value="Unassembled WGS sequence"/>
</dbReference>
<feature type="transmembrane region" description="Helical" evidence="1">
    <location>
        <begin position="257"/>
        <end position="276"/>
    </location>
</feature>
<dbReference type="InterPro" id="IPR022393">
    <property type="entry name" value="Conjugative_transposon_TraJ"/>
</dbReference>
<gene>
    <name evidence="3" type="ORF">SAMN05661044_00620</name>
</gene>
<keyword evidence="1" id="KW-1133">Transmembrane helix</keyword>
<keyword evidence="4" id="KW-1185">Reference proteome</keyword>
<dbReference type="STRING" id="407022.SAMN05661044_00620"/>
<dbReference type="RefSeq" id="WP_093318156.1">
    <property type="nucleotide sequence ID" value="NZ_FOAF01000001.1"/>
</dbReference>
<feature type="transmembrane region" description="Helical" evidence="1">
    <location>
        <begin position="223"/>
        <end position="245"/>
    </location>
</feature>
<evidence type="ECO:0000313" key="4">
    <source>
        <dbReference type="Proteomes" id="UP000199421"/>
    </source>
</evidence>
<name>A0A1H7I8M5_OLID1</name>
<accession>A0A1H7I8M5</accession>
<evidence type="ECO:0000259" key="2">
    <source>
        <dbReference type="Pfam" id="PF07863"/>
    </source>
</evidence>
<dbReference type="AlphaFoldDB" id="A0A1H7I8M5"/>
<proteinExistence type="predicted"/>
<dbReference type="OrthoDB" id="1147144at2"/>
<feature type="domain" description="Conjugative transposon TraJ C-terminal" evidence="2">
    <location>
        <begin position="27"/>
        <end position="366"/>
    </location>
</feature>
<keyword evidence="1" id="KW-0812">Transmembrane</keyword>
<keyword evidence="1" id="KW-0472">Membrane</keyword>
<sequence>MCKWKVLIVGISGILLPMIVLADVADKIHSLHGVLDTLKDEMVPMCAELTDIGRAIGGLGALFYIGARVWKHIANAEPVDFYPLFRPFCLGFCIAFFPLVIGTIDAILKPTVTGTAAMVDNSNQAIKMLLKEKEEAILKSDAWLMYVGENDLGDRDRWLRYTKGIKNTDPLPKENIFDVFKNDVKFSFAKASYNFRNTVKEWLSEILQILFQAASLTINTIRIFQLVVLAILGPIVFALAIFDGLQQTLSTWLSKYINIYLWLPVCNIFGAIIGKIQVKMLALDLDQIDNTGDTFFSALDTGYLVFMIIGIVGYFTVPTVASFVVSTMGGGMMQKVTSTVMTMGSMAGGLASGGASLVAKGAGAVANLDNYTGGGGGDAAAFKMAGEAKNNAAGGQGVNAMAGKLSDSPSGNQGGTS</sequence>
<organism evidence="3 4">
    <name type="scientific">Olivibacter domesticus</name>
    <name type="common">Pseudosphingobacterium domesticum</name>
    <dbReference type="NCBI Taxonomy" id="407022"/>
    <lineage>
        <taxon>Bacteria</taxon>
        <taxon>Pseudomonadati</taxon>
        <taxon>Bacteroidota</taxon>
        <taxon>Sphingobacteriia</taxon>
        <taxon>Sphingobacteriales</taxon>
        <taxon>Sphingobacteriaceae</taxon>
        <taxon>Olivibacter</taxon>
    </lineage>
</organism>
<protein>
    <submittedName>
        <fullName evidence="3">Bacteroides conjugative transposon TraJ protein</fullName>
    </submittedName>
</protein>
<dbReference type="InterPro" id="IPR012424">
    <property type="entry name" value="Conjugative_transposon_TraJ_C"/>
</dbReference>
<dbReference type="Pfam" id="PF07863">
    <property type="entry name" value="CtnDOT_TraJ"/>
    <property type="match status" value="1"/>
</dbReference>
<evidence type="ECO:0000313" key="3">
    <source>
        <dbReference type="EMBL" id="SEK58846.1"/>
    </source>
</evidence>
<dbReference type="EMBL" id="FOAF01000001">
    <property type="protein sequence ID" value="SEK58846.1"/>
    <property type="molecule type" value="Genomic_DNA"/>
</dbReference>
<dbReference type="NCBIfam" id="TIGR03782">
    <property type="entry name" value="Bac_Flav_CT_J"/>
    <property type="match status" value="1"/>
</dbReference>
<evidence type="ECO:0000256" key="1">
    <source>
        <dbReference type="SAM" id="Phobius"/>
    </source>
</evidence>